<dbReference type="EMBL" id="PPTA01000005">
    <property type="protein sequence ID" value="TFB03479.1"/>
    <property type="molecule type" value="Genomic_DNA"/>
</dbReference>
<organism evidence="2 3">
    <name type="scientific">Trichoderma ghanense</name>
    <dbReference type="NCBI Taxonomy" id="65468"/>
    <lineage>
        <taxon>Eukaryota</taxon>
        <taxon>Fungi</taxon>
        <taxon>Dikarya</taxon>
        <taxon>Ascomycota</taxon>
        <taxon>Pezizomycotina</taxon>
        <taxon>Sordariomycetes</taxon>
        <taxon>Hypocreomycetidae</taxon>
        <taxon>Hypocreales</taxon>
        <taxon>Hypocreaceae</taxon>
        <taxon>Trichoderma</taxon>
    </lineage>
</organism>
<dbReference type="Proteomes" id="UP001642720">
    <property type="component" value="Unassembled WGS sequence"/>
</dbReference>
<accession>A0ABY2H714</accession>
<sequence>MRQRHTGTGPPASSQVLSEEPPGLKAPRASTHATLKGSSRPLRSPRRMICDLLVSQVLAAEAKAKRRAGPKVNCAWYNINWGCSPANVQVAQAGEMKAETGSQSSYITSHRGALRRNSRPQANLLAGKVPLRVNQPDGHTRLAQQRPYYYGRLEQQGYGSLDEWIKVWASSTLPGGACMSLLHHTAART</sequence>
<evidence type="ECO:0000313" key="2">
    <source>
        <dbReference type="EMBL" id="TFB03479.1"/>
    </source>
</evidence>
<protein>
    <submittedName>
        <fullName evidence="2">Uncharacterized protein</fullName>
    </submittedName>
</protein>
<evidence type="ECO:0000256" key="1">
    <source>
        <dbReference type="SAM" id="MobiDB-lite"/>
    </source>
</evidence>
<proteinExistence type="predicted"/>
<name>A0ABY2H714_9HYPO</name>
<reference evidence="2 3" key="1">
    <citation type="submission" date="2018-01" db="EMBL/GenBank/DDBJ databases">
        <title>Genome characterization of the sugarcane-associated fungus Trichoderma ghanense CCMA-1212 and their application in lignocelulose bioconversion.</title>
        <authorList>
            <person name="Steindorff A.S."/>
            <person name="Mendes T.D."/>
            <person name="Vilela E.S.D."/>
            <person name="Rodrigues D.S."/>
            <person name="Formighieri E.F."/>
            <person name="Melo I.S."/>
            <person name="Favaro L.C.L."/>
        </authorList>
    </citation>
    <scope>NUCLEOTIDE SEQUENCE [LARGE SCALE GENOMIC DNA]</scope>
    <source>
        <strain evidence="2 3">CCMA-1212</strain>
    </source>
</reference>
<dbReference type="RefSeq" id="XP_073559680.1">
    <property type="nucleotide sequence ID" value="XM_073702032.1"/>
</dbReference>
<evidence type="ECO:0000313" key="3">
    <source>
        <dbReference type="Proteomes" id="UP001642720"/>
    </source>
</evidence>
<keyword evidence="3" id="KW-1185">Reference proteome</keyword>
<gene>
    <name evidence="2" type="ORF">CCMA1212_004740</name>
</gene>
<feature type="region of interest" description="Disordered" evidence="1">
    <location>
        <begin position="1"/>
        <end position="42"/>
    </location>
</feature>
<comment type="caution">
    <text evidence="2">The sequence shown here is derived from an EMBL/GenBank/DDBJ whole genome shotgun (WGS) entry which is preliminary data.</text>
</comment>
<dbReference type="GeneID" id="300576482"/>